<feature type="chain" id="PRO_5040719429" evidence="1">
    <location>
        <begin position="17"/>
        <end position="101"/>
    </location>
</feature>
<reference evidence="3" key="1">
    <citation type="submission" date="2025-08" db="UniProtKB">
        <authorList>
            <consortium name="RefSeq"/>
        </authorList>
    </citation>
    <scope>IDENTIFICATION</scope>
</reference>
<feature type="signal peptide" evidence="1">
    <location>
        <begin position="1"/>
        <end position="16"/>
    </location>
</feature>
<name>A0A9W2YDU3_BIOGL</name>
<evidence type="ECO:0000256" key="1">
    <source>
        <dbReference type="SAM" id="SignalP"/>
    </source>
</evidence>
<proteinExistence type="predicted"/>
<organism evidence="2 3">
    <name type="scientific">Biomphalaria glabrata</name>
    <name type="common">Bloodfluke planorb</name>
    <name type="synonym">Freshwater snail</name>
    <dbReference type="NCBI Taxonomy" id="6526"/>
    <lineage>
        <taxon>Eukaryota</taxon>
        <taxon>Metazoa</taxon>
        <taxon>Spiralia</taxon>
        <taxon>Lophotrochozoa</taxon>
        <taxon>Mollusca</taxon>
        <taxon>Gastropoda</taxon>
        <taxon>Heterobranchia</taxon>
        <taxon>Euthyneura</taxon>
        <taxon>Panpulmonata</taxon>
        <taxon>Hygrophila</taxon>
        <taxon>Lymnaeoidea</taxon>
        <taxon>Planorbidae</taxon>
        <taxon>Biomphalaria</taxon>
    </lineage>
</organism>
<keyword evidence="1" id="KW-0732">Signal</keyword>
<dbReference type="OrthoDB" id="6062603at2759"/>
<accession>A0A9W2YDU3</accession>
<sequence length="101" mass="11046">MSTFCQMCVLLAGVLALGKCFFPPQTLSAQLATERMCRIACASLGSPCPSECLPIKLDPYSKRSLRVNRGRNFIGSGSDSGINSFDDYLFMRLLGRNFGEP</sequence>
<gene>
    <name evidence="3" type="primary">LOC129921832</name>
</gene>
<protein>
    <submittedName>
        <fullName evidence="3">Uncharacterized protein LOC129921832</fullName>
    </submittedName>
</protein>
<keyword evidence="2" id="KW-1185">Reference proteome</keyword>
<evidence type="ECO:0000313" key="2">
    <source>
        <dbReference type="Proteomes" id="UP001165740"/>
    </source>
</evidence>
<dbReference type="RefSeq" id="XP_055860934.1">
    <property type="nucleotide sequence ID" value="XM_056004959.1"/>
</dbReference>
<dbReference type="Proteomes" id="UP001165740">
    <property type="component" value="Chromosome 11"/>
</dbReference>
<dbReference type="GeneID" id="129921832"/>
<evidence type="ECO:0000313" key="3">
    <source>
        <dbReference type="RefSeq" id="XP_055860934.1"/>
    </source>
</evidence>
<dbReference type="AlphaFoldDB" id="A0A9W2YDU3"/>